<comment type="caution">
    <text evidence="2">The sequence shown here is derived from an EMBL/GenBank/DDBJ whole genome shotgun (WGS) entry which is preliminary data.</text>
</comment>
<sequence>MKLERLIRGYDKHTEDVVCEYPLECVPLQEMAAIYPTENDPWMYDCYPINDDSERLLRVHNDFPDLEKDTTDFFIECEASFPVD</sequence>
<evidence type="ECO:0000313" key="2">
    <source>
        <dbReference type="EMBL" id="PQO25042.1"/>
    </source>
</evidence>
<evidence type="ECO:0000313" key="3">
    <source>
        <dbReference type="Proteomes" id="UP000240009"/>
    </source>
</evidence>
<dbReference type="Pfam" id="PF24731">
    <property type="entry name" value="DUF7683"/>
    <property type="match status" value="1"/>
</dbReference>
<dbReference type="RefSeq" id="WP_105359635.1">
    <property type="nucleotide sequence ID" value="NZ_PUIA01000094.1"/>
</dbReference>
<dbReference type="AlphaFoldDB" id="A0A2S8EYR7"/>
<dbReference type="InterPro" id="IPR056100">
    <property type="entry name" value="DUF7683"/>
</dbReference>
<proteinExistence type="predicted"/>
<name>A0A2S8EYR7_9BACT</name>
<gene>
    <name evidence="2" type="ORF">C5Y96_26420</name>
</gene>
<dbReference type="OrthoDB" id="1496194at2"/>
<organism evidence="2 3">
    <name type="scientific">Blastopirellula marina</name>
    <dbReference type="NCBI Taxonomy" id="124"/>
    <lineage>
        <taxon>Bacteria</taxon>
        <taxon>Pseudomonadati</taxon>
        <taxon>Planctomycetota</taxon>
        <taxon>Planctomycetia</taxon>
        <taxon>Pirellulales</taxon>
        <taxon>Pirellulaceae</taxon>
        <taxon>Blastopirellula</taxon>
    </lineage>
</organism>
<protein>
    <recommendedName>
        <fullName evidence="1">DUF7683 domain-containing protein</fullName>
    </recommendedName>
</protein>
<dbReference type="Proteomes" id="UP000240009">
    <property type="component" value="Unassembled WGS sequence"/>
</dbReference>
<accession>A0A2S8EYR7</accession>
<feature type="domain" description="DUF7683" evidence="1">
    <location>
        <begin position="4"/>
        <end position="76"/>
    </location>
</feature>
<dbReference type="EMBL" id="PUIA01000094">
    <property type="protein sequence ID" value="PQO25042.1"/>
    <property type="molecule type" value="Genomic_DNA"/>
</dbReference>
<reference evidence="2 3" key="1">
    <citation type="submission" date="2018-02" db="EMBL/GenBank/DDBJ databases">
        <title>Comparative genomes isolates from brazilian mangrove.</title>
        <authorList>
            <person name="Araujo J.E."/>
            <person name="Taketani R.G."/>
            <person name="Silva M.C.P."/>
            <person name="Loureco M.V."/>
            <person name="Andreote F.D."/>
        </authorList>
    </citation>
    <scope>NUCLEOTIDE SEQUENCE [LARGE SCALE GENOMIC DNA]</scope>
    <source>
        <strain evidence="2 3">HEX-2 MGV</strain>
    </source>
</reference>
<evidence type="ECO:0000259" key="1">
    <source>
        <dbReference type="Pfam" id="PF24731"/>
    </source>
</evidence>